<keyword evidence="2" id="KW-1185">Reference proteome</keyword>
<accession>A0A1J4KAD3</accession>
<dbReference type="InterPro" id="IPR016024">
    <property type="entry name" value="ARM-type_fold"/>
</dbReference>
<dbReference type="AlphaFoldDB" id="A0A1J4KAD3"/>
<proteinExistence type="predicted"/>
<protein>
    <recommendedName>
        <fullName evidence="3">Importin N-terminal domain-containing protein</fullName>
    </recommendedName>
</protein>
<organism evidence="1 2">
    <name type="scientific">Tritrichomonas foetus</name>
    <dbReference type="NCBI Taxonomy" id="1144522"/>
    <lineage>
        <taxon>Eukaryota</taxon>
        <taxon>Metamonada</taxon>
        <taxon>Parabasalia</taxon>
        <taxon>Tritrichomonadida</taxon>
        <taxon>Tritrichomonadidae</taxon>
        <taxon>Tritrichomonas</taxon>
    </lineage>
</organism>
<dbReference type="Proteomes" id="UP000179807">
    <property type="component" value="Unassembled WGS sequence"/>
</dbReference>
<evidence type="ECO:0008006" key="3">
    <source>
        <dbReference type="Google" id="ProtNLM"/>
    </source>
</evidence>
<reference evidence="1" key="1">
    <citation type="submission" date="2016-10" db="EMBL/GenBank/DDBJ databases">
        <authorList>
            <person name="Benchimol M."/>
            <person name="Almeida L.G."/>
            <person name="Vasconcelos A.T."/>
            <person name="Perreira-Neves A."/>
            <person name="Rosa I.A."/>
            <person name="Tasca T."/>
            <person name="Bogo M.R."/>
            <person name="de Souza W."/>
        </authorList>
    </citation>
    <scope>NUCLEOTIDE SEQUENCE [LARGE SCALE GENOMIC DNA]</scope>
    <source>
        <strain evidence="1">K</strain>
    </source>
</reference>
<comment type="caution">
    <text evidence="1">The sequence shown here is derived from an EMBL/GenBank/DDBJ whole genome shotgun (WGS) entry which is preliminary data.</text>
</comment>
<dbReference type="VEuPathDB" id="TrichDB:TRFO_05036"/>
<dbReference type="RefSeq" id="XP_068361058.1">
    <property type="nucleotide sequence ID" value="XM_068492251.1"/>
</dbReference>
<dbReference type="SUPFAM" id="SSF48371">
    <property type="entry name" value="ARM repeat"/>
    <property type="match status" value="1"/>
</dbReference>
<dbReference type="GeneID" id="94826955"/>
<gene>
    <name evidence="1" type="ORF">TRFO_05036</name>
</gene>
<evidence type="ECO:0000313" key="2">
    <source>
        <dbReference type="Proteomes" id="UP000179807"/>
    </source>
</evidence>
<dbReference type="EMBL" id="MLAK01000682">
    <property type="protein sequence ID" value="OHT07922.1"/>
    <property type="molecule type" value="Genomic_DNA"/>
</dbReference>
<name>A0A1J4KAD3_9EUKA</name>
<evidence type="ECO:0000313" key="1">
    <source>
        <dbReference type="EMBL" id="OHT07922.1"/>
    </source>
</evidence>
<sequence>MNENFTTSKNNYNCKGTQNAFSFLAKEIPAEISINLEQQNILDANVTENFLAFLQNVDRKIEEEDQDQIIHYFTHLRYLIHPKTKSIRVVKNNYDGEKTSKYMKIERITFPRPNHVIDQTIQKLTSFLTSENDSIAIESIRSLGRLLRTYQWFPISNDLIMIISQRISNPNSNKYLIFYFFRFLSQLSEFSYQIISLFLNDVFPQISTFVVSFLPTKENEGIKFNPILPLIRSIVKNESQNPNFPFESSLLLIKDYINQCQSLLIDENEFIDNSFDQENEYIDTFAISNFNVKINDHISEALKVFNDEFQPENSRFLQFIEKTEIIFNMPDFMNSDSISLRITSLLFLYHWVSCNLTLENVNTSNPNSQNSIFETLVKNIRNCDIRVRTLSADLINLLLKRNKDYIHFLIEERIEASNIFNIERATYKEYLNFFRLAETIVHLYPKGSMFQFDVQHYIKVLLKLLDPCNSQISLLIVNIFGEIYSHLNIIGRSELFTSQFCVSNGCEIISNLIDDDEFFEENDKERIEAFLSFYTKIQAIDDTT</sequence>